<gene>
    <name evidence="1" type="ORF">VT73_03275</name>
</gene>
<dbReference type="GeneID" id="93667911"/>
<dbReference type="AlphaFoldDB" id="A0A0C5BD35"/>
<comment type="caution">
    <text evidence="1">The sequence shown here is derived from an EMBL/GenBank/DDBJ whole genome shotgun (WGS) entry which is preliminary data.</text>
</comment>
<organism evidence="1 2">
    <name type="scientific">Rathayibacter toxicus</name>
    <dbReference type="NCBI Taxonomy" id="145458"/>
    <lineage>
        <taxon>Bacteria</taxon>
        <taxon>Bacillati</taxon>
        <taxon>Actinomycetota</taxon>
        <taxon>Actinomycetes</taxon>
        <taxon>Micrococcales</taxon>
        <taxon>Microbacteriaceae</taxon>
        <taxon>Rathayibacter</taxon>
    </lineage>
</organism>
<reference evidence="1 2" key="1">
    <citation type="submission" date="2015-04" db="EMBL/GenBank/DDBJ databases">
        <title>Draft genome sequence of Rathayibacter toxicus strain FH-142 (AKA 70134 or CS 32), a Western Australian isolate.</title>
        <authorList>
            <consortium name="Consortium for Microbial Forensics and Genomics (microFORGE)"/>
            <person name="Knight B.M."/>
            <person name="Roberts D.P."/>
            <person name="Lin D."/>
            <person name="Hari K."/>
            <person name="Fletcher J."/>
            <person name="Melcher U."/>
            <person name="Blagden T."/>
            <person name="Luster D.G."/>
            <person name="Sechler A.J."/>
            <person name="Schneider W.L."/>
            <person name="Winegar R.A."/>
        </authorList>
    </citation>
    <scope>NUCLEOTIDE SEQUENCE [LARGE SCALE GENOMIC DNA]</scope>
    <source>
        <strain evidence="1 2">FH142</strain>
    </source>
</reference>
<evidence type="ECO:0008006" key="3">
    <source>
        <dbReference type="Google" id="ProtNLM"/>
    </source>
</evidence>
<dbReference type="Proteomes" id="UP000052979">
    <property type="component" value="Unassembled WGS sequence"/>
</dbReference>
<keyword evidence="2" id="KW-1185">Reference proteome</keyword>
<dbReference type="InterPro" id="IPR027417">
    <property type="entry name" value="P-loop_NTPase"/>
</dbReference>
<dbReference type="KEGG" id="rtc:APU90_04210"/>
<proteinExistence type="predicted"/>
<sequence>MTRSFSLSYRDSVLVFHLYDGVDIDPALAFLGSHFHQSPELSSQPLASIDVFPLPSIPQQRSGEKIYVRKSASDFFTIPALRELDLSGKESVFCERTSTQFEFDRHASRISVHVGAEGQRDLIELVRDLVLKDQENRGALVLHSTAAVRDGRAVLIAGLKGAGKSTILLELVEHCGYRILSGDKTLVRQNSEGAIVVTGWPDYPHLGYATIAKYEELPAIAGIADDYPPPADHAFSPKGKFAVDPQRFRERFPSAEAAAEATVEGILFPSIGPGECTVFTPVEWPTLDAAREYLISLEESPFSGKYSSWHHYSEPRASRHSVRRDAILNYLVTVPAWRVTGPGDVSDVPWSRVSADV</sequence>
<accession>A0A0C5BD35</accession>
<evidence type="ECO:0000313" key="1">
    <source>
        <dbReference type="EMBL" id="KKM46108.1"/>
    </source>
</evidence>
<dbReference type="eggNOG" id="ENOG502ZRNE">
    <property type="taxonomic scope" value="Bacteria"/>
</dbReference>
<dbReference type="PATRIC" id="fig|145458.7.peg.538"/>
<name>A0A0C5BD35_9MICO</name>
<protein>
    <recommendedName>
        <fullName evidence="3">Aldolase</fullName>
    </recommendedName>
</protein>
<dbReference type="RefSeq" id="WP_042733833.1">
    <property type="nucleotide sequence ID" value="NZ_CP010848.1"/>
</dbReference>
<dbReference type="SUPFAM" id="SSF53795">
    <property type="entry name" value="PEP carboxykinase-like"/>
    <property type="match status" value="1"/>
</dbReference>
<dbReference type="Gene3D" id="3.40.50.300">
    <property type="entry name" value="P-loop containing nucleotide triphosphate hydrolases"/>
    <property type="match status" value="1"/>
</dbReference>
<evidence type="ECO:0000313" key="2">
    <source>
        <dbReference type="Proteomes" id="UP000052979"/>
    </source>
</evidence>
<dbReference type="KEGG" id="rtx:TI83_02265"/>
<dbReference type="EMBL" id="LBFI01000024">
    <property type="protein sequence ID" value="KKM46108.1"/>
    <property type="molecule type" value="Genomic_DNA"/>
</dbReference>
<dbReference type="STRING" id="145458.APU90_04210"/>